<dbReference type="InterPro" id="IPR008928">
    <property type="entry name" value="6-hairpin_glycosidase_sf"/>
</dbReference>
<dbReference type="InterPro" id="IPR004888">
    <property type="entry name" value="Glycoside_hydrolase_63"/>
</dbReference>
<dbReference type="PANTHER" id="PTHR10412:SF11">
    <property type="entry name" value="MANNOSYL-OLIGOSACCHARIDE GLUCOSIDASE"/>
    <property type="match status" value="1"/>
</dbReference>
<dbReference type="GO" id="GO:0009311">
    <property type="term" value="P:oligosaccharide metabolic process"/>
    <property type="evidence" value="ECO:0007669"/>
    <property type="project" value="InterPro"/>
</dbReference>
<proteinExistence type="inferred from homology"/>
<dbReference type="InterPro" id="IPR012341">
    <property type="entry name" value="6hp_glycosidase-like_sf"/>
</dbReference>
<keyword evidence="2" id="KW-0378">Hydrolase</keyword>
<name>A0A6J5YGN9_9ZZZZ</name>
<dbReference type="GO" id="GO:0006487">
    <property type="term" value="P:protein N-linked glycosylation"/>
    <property type="evidence" value="ECO:0007669"/>
    <property type="project" value="TreeGrafter"/>
</dbReference>
<sequence length="393" mass="42948">MTDSPITLPADDAHFRAAARAVLEANWRPEGYTVPNADVYPFQWLWDSCFHAIAWAQFGEPGRALSELQHLFRTQNAAGFVPHIDYEYAPLHHADFWGRPDHSTITQPPMFGHAIAEIHRRGVDVTSLLEPATRGLRFLFDVRSRVDGLIALCHPWESGADDCPRWDHWCDGDWSIDRWRQRKSELVASVITDGFGSPIANSDFRVASCGFNALVAFNALELAAVSGDQDLIESARTLISTLDSRWDNALCSWIDVGDASADSGRVRSLDALLPALVIDDSDRLDAVFAQLLDPSAFGGDCGPSGVHRGEPSFVAQTYWRGPAWPQLSYLLWIAARRHGRSADAAALGAALVAGAQRSNWAEYWDASDGTGLGAAPQSWTAIAAVVPAAPPLH</sequence>
<evidence type="ECO:0000256" key="1">
    <source>
        <dbReference type="ARBA" id="ARBA00010833"/>
    </source>
</evidence>
<feature type="domain" description="Mannosylglycerate hydrolase MGH1-like glycoside hydrolase" evidence="4">
    <location>
        <begin position="40"/>
        <end position="380"/>
    </location>
</feature>
<organism evidence="5">
    <name type="scientific">freshwater metagenome</name>
    <dbReference type="NCBI Taxonomy" id="449393"/>
    <lineage>
        <taxon>unclassified sequences</taxon>
        <taxon>metagenomes</taxon>
        <taxon>ecological metagenomes</taxon>
    </lineage>
</organism>
<dbReference type="GO" id="GO:0005789">
    <property type="term" value="C:endoplasmic reticulum membrane"/>
    <property type="evidence" value="ECO:0007669"/>
    <property type="project" value="TreeGrafter"/>
</dbReference>
<dbReference type="InterPro" id="IPR054491">
    <property type="entry name" value="MGH1-like_GH"/>
</dbReference>
<keyword evidence="3" id="KW-0326">Glycosidase</keyword>
<evidence type="ECO:0000256" key="2">
    <source>
        <dbReference type="ARBA" id="ARBA00022801"/>
    </source>
</evidence>
<dbReference type="AlphaFoldDB" id="A0A6J5YGN9"/>
<comment type="similarity">
    <text evidence="1">Belongs to the glycosyl hydrolase 63 family.</text>
</comment>
<gene>
    <name evidence="5" type="ORF">UFOPK1392_01367</name>
</gene>
<reference evidence="5" key="1">
    <citation type="submission" date="2020-05" db="EMBL/GenBank/DDBJ databases">
        <authorList>
            <person name="Chiriac C."/>
            <person name="Salcher M."/>
            <person name="Ghai R."/>
            <person name="Kavagutti S V."/>
        </authorList>
    </citation>
    <scope>NUCLEOTIDE SEQUENCE</scope>
</reference>
<dbReference type="Gene3D" id="1.50.10.10">
    <property type="match status" value="1"/>
</dbReference>
<dbReference type="GO" id="GO:0004573">
    <property type="term" value="F:Glc3Man9GlcNAc2 oligosaccharide glucosidase activity"/>
    <property type="evidence" value="ECO:0007669"/>
    <property type="project" value="InterPro"/>
</dbReference>
<evidence type="ECO:0000313" key="5">
    <source>
        <dbReference type="EMBL" id="CAB4323611.1"/>
    </source>
</evidence>
<evidence type="ECO:0000259" key="4">
    <source>
        <dbReference type="Pfam" id="PF22422"/>
    </source>
</evidence>
<dbReference type="Pfam" id="PF22422">
    <property type="entry name" value="MGH1-like_GH"/>
    <property type="match status" value="1"/>
</dbReference>
<protein>
    <submittedName>
        <fullName evidence="5">Unannotated protein</fullName>
    </submittedName>
</protein>
<dbReference type="EMBL" id="CAEMXZ010000057">
    <property type="protein sequence ID" value="CAB4323611.1"/>
    <property type="molecule type" value="Genomic_DNA"/>
</dbReference>
<accession>A0A6J5YGN9</accession>
<evidence type="ECO:0000256" key="3">
    <source>
        <dbReference type="ARBA" id="ARBA00023295"/>
    </source>
</evidence>
<dbReference type="PANTHER" id="PTHR10412">
    <property type="entry name" value="MANNOSYL-OLIGOSACCHARIDE GLUCOSIDASE"/>
    <property type="match status" value="1"/>
</dbReference>
<dbReference type="SUPFAM" id="SSF48208">
    <property type="entry name" value="Six-hairpin glycosidases"/>
    <property type="match status" value="1"/>
</dbReference>